<dbReference type="Pfam" id="PF01734">
    <property type="entry name" value="Patatin"/>
    <property type="match status" value="1"/>
</dbReference>
<keyword evidence="3 4" id="KW-0443">Lipid metabolism</keyword>
<dbReference type="Gene3D" id="3.40.1090.10">
    <property type="entry name" value="Cytosolic phospholipase A2 catalytic domain"/>
    <property type="match status" value="2"/>
</dbReference>
<keyword evidence="2 4" id="KW-0442">Lipid degradation</keyword>
<reference evidence="7" key="1">
    <citation type="journal article" date="2019" name="Int. J. Syst. Evol. Microbiol.">
        <title>The Global Catalogue of Microorganisms (GCM) 10K type strain sequencing project: providing services to taxonomists for standard genome sequencing and annotation.</title>
        <authorList>
            <consortium name="The Broad Institute Genomics Platform"/>
            <consortium name="The Broad Institute Genome Sequencing Center for Infectious Disease"/>
            <person name="Wu L."/>
            <person name="Ma J."/>
        </authorList>
    </citation>
    <scope>NUCLEOTIDE SEQUENCE [LARGE SCALE GENOMIC DNA]</scope>
    <source>
        <strain evidence="7">CCUG 50353</strain>
    </source>
</reference>
<dbReference type="InterPro" id="IPR016035">
    <property type="entry name" value="Acyl_Trfase/lysoPLipase"/>
</dbReference>
<gene>
    <name evidence="6" type="ORF">ACFO0S_02585</name>
</gene>
<evidence type="ECO:0000256" key="4">
    <source>
        <dbReference type="PROSITE-ProRule" id="PRU01161"/>
    </source>
</evidence>
<dbReference type="PANTHER" id="PTHR14226">
    <property type="entry name" value="NEUROPATHY TARGET ESTERASE/SWISS CHEESE D.MELANOGASTER"/>
    <property type="match status" value="1"/>
</dbReference>
<dbReference type="InterPro" id="IPR037483">
    <property type="entry name" value="YjjU-like"/>
</dbReference>
<feature type="short sequence motif" description="GXGXXG" evidence="4">
    <location>
        <begin position="10"/>
        <end position="15"/>
    </location>
</feature>
<dbReference type="Proteomes" id="UP001595733">
    <property type="component" value="Unassembled WGS sequence"/>
</dbReference>
<feature type="active site" description="Proton acceptor" evidence="4">
    <location>
        <position position="160"/>
    </location>
</feature>
<evidence type="ECO:0000259" key="5">
    <source>
        <dbReference type="PROSITE" id="PS51635"/>
    </source>
</evidence>
<accession>A0ABV8US55</accession>
<evidence type="ECO:0000256" key="3">
    <source>
        <dbReference type="ARBA" id="ARBA00023098"/>
    </source>
</evidence>
<dbReference type="CDD" id="cd07208">
    <property type="entry name" value="Pat_hypo_Ecoli_yjju_like"/>
    <property type="match status" value="1"/>
</dbReference>
<sequence>MKQQGLILEGGGMRGVFTGGVLEAFMEHDFYFPYVIGVSAGACQGSSYVARQRDRNRKVSIDYVTHPDYISIKNLFLKRELFGMDLLFDKLPNELVPFDYDTFVKTPERFVIGTTDCYSGDPVYFEKDAPRDEILKLVRASSSLPFMAAPVEYKGSILMDGGIADPIPLKKALTDGVEKAVVILTRPKGYRKAPSRLNGISKYMYKQYPGLVHQMETRWQHYNETLEWLESLEDQGEVFVIRPHESFKIGRAERNPERLSALYASGLEEGHRQFEQLMEWLGEPVAVKTKA</sequence>
<dbReference type="InterPro" id="IPR002641">
    <property type="entry name" value="PNPLA_dom"/>
</dbReference>
<dbReference type="PROSITE" id="PS51635">
    <property type="entry name" value="PNPLA"/>
    <property type="match status" value="1"/>
</dbReference>
<evidence type="ECO:0000256" key="2">
    <source>
        <dbReference type="ARBA" id="ARBA00022963"/>
    </source>
</evidence>
<dbReference type="RefSeq" id="WP_378139857.1">
    <property type="nucleotide sequence ID" value="NZ_JBHSEF010000009.1"/>
</dbReference>
<feature type="short sequence motif" description="DGA/G" evidence="4">
    <location>
        <begin position="160"/>
        <end position="162"/>
    </location>
</feature>
<evidence type="ECO:0000313" key="6">
    <source>
        <dbReference type="EMBL" id="MFC4353954.1"/>
    </source>
</evidence>
<dbReference type="EMBL" id="JBHSEF010000009">
    <property type="protein sequence ID" value="MFC4353954.1"/>
    <property type="molecule type" value="Genomic_DNA"/>
</dbReference>
<evidence type="ECO:0000256" key="1">
    <source>
        <dbReference type="ARBA" id="ARBA00022801"/>
    </source>
</evidence>
<proteinExistence type="predicted"/>
<keyword evidence="7" id="KW-1185">Reference proteome</keyword>
<evidence type="ECO:0000313" key="7">
    <source>
        <dbReference type="Proteomes" id="UP001595733"/>
    </source>
</evidence>
<feature type="short sequence motif" description="GXSXG" evidence="4">
    <location>
        <begin position="37"/>
        <end position="41"/>
    </location>
</feature>
<dbReference type="PANTHER" id="PTHR14226:SF25">
    <property type="entry name" value="PHOSPHOESTERASE"/>
    <property type="match status" value="1"/>
</dbReference>
<dbReference type="Pfam" id="PF19890">
    <property type="entry name" value="DUF6363"/>
    <property type="match status" value="1"/>
</dbReference>
<comment type="caution">
    <text evidence="6">The sequence shown here is derived from an EMBL/GenBank/DDBJ whole genome shotgun (WGS) entry which is preliminary data.</text>
</comment>
<feature type="domain" description="PNPLA" evidence="5">
    <location>
        <begin position="6"/>
        <end position="173"/>
    </location>
</feature>
<keyword evidence="1 4" id="KW-0378">Hydrolase</keyword>
<feature type="active site" description="Nucleophile" evidence="4">
    <location>
        <position position="39"/>
    </location>
</feature>
<dbReference type="InterPro" id="IPR045943">
    <property type="entry name" value="DUF6363"/>
</dbReference>
<dbReference type="SUPFAM" id="SSF52151">
    <property type="entry name" value="FabD/lysophospholipase-like"/>
    <property type="match status" value="1"/>
</dbReference>
<protein>
    <submittedName>
        <fullName evidence="6">Patatin family protein</fullName>
    </submittedName>
</protein>
<dbReference type="InterPro" id="IPR050301">
    <property type="entry name" value="NTE"/>
</dbReference>
<name>A0ABV8US55_9BACL</name>
<organism evidence="6 7">
    <name type="scientific">Chryseomicrobium palamuruense</name>
    <dbReference type="NCBI Taxonomy" id="682973"/>
    <lineage>
        <taxon>Bacteria</taxon>
        <taxon>Bacillati</taxon>
        <taxon>Bacillota</taxon>
        <taxon>Bacilli</taxon>
        <taxon>Bacillales</taxon>
        <taxon>Caryophanaceae</taxon>
        <taxon>Chryseomicrobium</taxon>
    </lineage>
</organism>